<reference evidence="5" key="2">
    <citation type="journal article" date="2021" name="PeerJ">
        <title>Extensive microbial diversity within the chicken gut microbiome revealed by metagenomics and culture.</title>
        <authorList>
            <person name="Gilroy R."/>
            <person name="Ravi A."/>
            <person name="Getino M."/>
            <person name="Pursley I."/>
            <person name="Horton D.L."/>
            <person name="Alikhan N.F."/>
            <person name="Baker D."/>
            <person name="Gharbi K."/>
            <person name="Hall N."/>
            <person name="Watson M."/>
            <person name="Adriaenssens E.M."/>
            <person name="Foster-Nyarko E."/>
            <person name="Jarju S."/>
            <person name="Secka A."/>
            <person name="Antonio M."/>
            <person name="Oren A."/>
            <person name="Chaudhuri R.R."/>
            <person name="La Ragione R."/>
            <person name="Hildebrand F."/>
            <person name="Pallen M.J."/>
        </authorList>
    </citation>
    <scope>NUCLEOTIDE SEQUENCE</scope>
    <source>
        <strain evidence="5">ChiSjej4B22-8148</strain>
    </source>
</reference>
<dbReference type="InterPro" id="IPR046335">
    <property type="entry name" value="LacI/GalR-like_sensor"/>
</dbReference>
<evidence type="ECO:0000256" key="2">
    <source>
        <dbReference type="ARBA" id="ARBA00023125"/>
    </source>
</evidence>
<dbReference type="Pfam" id="PF00356">
    <property type="entry name" value="LacI"/>
    <property type="match status" value="1"/>
</dbReference>
<dbReference type="GO" id="GO:0000976">
    <property type="term" value="F:transcription cis-regulatory region binding"/>
    <property type="evidence" value="ECO:0007669"/>
    <property type="project" value="TreeGrafter"/>
</dbReference>
<dbReference type="GO" id="GO:0003700">
    <property type="term" value="F:DNA-binding transcription factor activity"/>
    <property type="evidence" value="ECO:0007669"/>
    <property type="project" value="TreeGrafter"/>
</dbReference>
<evidence type="ECO:0000313" key="6">
    <source>
        <dbReference type="Proteomes" id="UP000886757"/>
    </source>
</evidence>
<gene>
    <name evidence="5" type="ORF">IAB31_10790</name>
</gene>
<protein>
    <submittedName>
        <fullName evidence="5">LacI family DNA-binding transcriptional regulator</fullName>
    </submittedName>
</protein>
<comment type="caution">
    <text evidence="5">The sequence shown here is derived from an EMBL/GenBank/DDBJ whole genome shotgun (WGS) entry which is preliminary data.</text>
</comment>
<sequence>MEDHFKLRKKEITIKDVARRAGVAVSTVSRVLNGLDKVSDKTRRKVQAAVDELGYVQNQLAVSMVTGQTKTIMMIVPDFTNDFNGAVIQGAETYLKEHGYTILVSSSADFKDADYEALRQRFFRMVDGILAVPSPSDIFNYNSWGKPAVLIDCWRPENDYYTVEINNAWGTYLLTEEMIRKGHRRIAFVGGIQGVSLGGQRLDGFRRAMKDYEIPVDESLIKPGVHFQETGVRGMEELLSLPVSLRPTGVIAVNNLTCIGCMEVLLRHHLTAGKDISLAGFDDHPAARYTAPGITVISRPSIEMGREGARILLQLLQGKKTEPRRLIMDITLLRRGSVQPPHCGLTDSPRP</sequence>
<dbReference type="AlphaFoldDB" id="A0A9D1ADT5"/>
<feature type="domain" description="HTH lacI-type" evidence="4">
    <location>
        <begin position="12"/>
        <end position="66"/>
    </location>
</feature>
<name>A0A9D1ADT5_9FIRM</name>
<dbReference type="InterPro" id="IPR000843">
    <property type="entry name" value="HTH_LacI"/>
</dbReference>
<accession>A0A9D1ADT5</accession>
<dbReference type="InterPro" id="IPR028082">
    <property type="entry name" value="Peripla_BP_I"/>
</dbReference>
<evidence type="ECO:0000313" key="5">
    <source>
        <dbReference type="EMBL" id="HIR14393.1"/>
    </source>
</evidence>
<dbReference type="PANTHER" id="PTHR30146">
    <property type="entry name" value="LACI-RELATED TRANSCRIPTIONAL REPRESSOR"/>
    <property type="match status" value="1"/>
</dbReference>
<proteinExistence type="predicted"/>
<keyword evidence="1" id="KW-0805">Transcription regulation</keyword>
<dbReference type="SMART" id="SM00354">
    <property type="entry name" value="HTH_LACI"/>
    <property type="match status" value="1"/>
</dbReference>
<evidence type="ECO:0000256" key="1">
    <source>
        <dbReference type="ARBA" id="ARBA00023015"/>
    </source>
</evidence>
<keyword evidence="3" id="KW-0804">Transcription</keyword>
<reference evidence="5" key="1">
    <citation type="submission" date="2020-10" db="EMBL/GenBank/DDBJ databases">
        <authorList>
            <person name="Gilroy R."/>
        </authorList>
    </citation>
    <scope>NUCLEOTIDE SEQUENCE</scope>
    <source>
        <strain evidence="5">ChiSjej4B22-8148</strain>
    </source>
</reference>
<dbReference type="Gene3D" id="1.10.260.40">
    <property type="entry name" value="lambda repressor-like DNA-binding domains"/>
    <property type="match status" value="1"/>
</dbReference>
<dbReference type="SUPFAM" id="SSF53822">
    <property type="entry name" value="Periplasmic binding protein-like I"/>
    <property type="match status" value="1"/>
</dbReference>
<keyword evidence="2 5" id="KW-0238">DNA-binding</keyword>
<dbReference type="Gene3D" id="3.40.50.2300">
    <property type="match status" value="2"/>
</dbReference>
<evidence type="ECO:0000259" key="4">
    <source>
        <dbReference type="PROSITE" id="PS50932"/>
    </source>
</evidence>
<dbReference type="EMBL" id="DVGK01000120">
    <property type="protein sequence ID" value="HIR14393.1"/>
    <property type="molecule type" value="Genomic_DNA"/>
</dbReference>
<dbReference type="InterPro" id="IPR010982">
    <property type="entry name" value="Lambda_DNA-bd_dom_sf"/>
</dbReference>
<dbReference type="PROSITE" id="PS50932">
    <property type="entry name" value="HTH_LACI_2"/>
    <property type="match status" value="1"/>
</dbReference>
<dbReference type="Proteomes" id="UP000886757">
    <property type="component" value="Unassembled WGS sequence"/>
</dbReference>
<dbReference type="PRINTS" id="PR00036">
    <property type="entry name" value="HTHLACI"/>
</dbReference>
<dbReference type="CDD" id="cd01392">
    <property type="entry name" value="HTH_LacI"/>
    <property type="match status" value="1"/>
</dbReference>
<dbReference type="SUPFAM" id="SSF47413">
    <property type="entry name" value="lambda repressor-like DNA-binding domains"/>
    <property type="match status" value="1"/>
</dbReference>
<evidence type="ECO:0000256" key="3">
    <source>
        <dbReference type="ARBA" id="ARBA00023163"/>
    </source>
</evidence>
<dbReference type="CDD" id="cd06267">
    <property type="entry name" value="PBP1_LacI_sugar_binding-like"/>
    <property type="match status" value="1"/>
</dbReference>
<dbReference type="PANTHER" id="PTHR30146:SF109">
    <property type="entry name" value="HTH-TYPE TRANSCRIPTIONAL REGULATOR GALS"/>
    <property type="match status" value="1"/>
</dbReference>
<organism evidence="5 6">
    <name type="scientific">Candidatus Choladousia intestinavium</name>
    <dbReference type="NCBI Taxonomy" id="2840727"/>
    <lineage>
        <taxon>Bacteria</taxon>
        <taxon>Bacillati</taxon>
        <taxon>Bacillota</taxon>
        <taxon>Clostridia</taxon>
        <taxon>Lachnospirales</taxon>
        <taxon>Lachnospiraceae</taxon>
        <taxon>Lachnospiraceae incertae sedis</taxon>
        <taxon>Candidatus Choladousia</taxon>
    </lineage>
</organism>
<dbReference type="Pfam" id="PF13377">
    <property type="entry name" value="Peripla_BP_3"/>
    <property type="match status" value="1"/>
</dbReference>